<organism evidence="2 3">
    <name type="scientific">Mucilaginibacter limnophilus</name>
    <dbReference type="NCBI Taxonomy" id="1932778"/>
    <lineage>
        <taxon>Bacteria</taxon>
        <taxon>Pseudomonadati</taxon>
        <taxon>Bacteroidota</taxon>
        <taxon>Sphingobacteriia</taxon>
        <taxon>Sphingobacteriales</taxon>
        <taxon>Sphingobacteriaceae</taxon>
        <taxon>Mucilaginibacter</taxon>
    </lineage>
</organism>
<dbReference type="RefSeq" id="WP_127702847.1">
    <property type="nucleotide sequence ID" value="NZ_SACK01000001.1"/>
</dbReference>
<reference evidence="2 3" key="1">
    <citation type="submission" date="2019-01" db="EMBL/GenBank/DDBJ databases">
        <authorList>
            <person name="Chen W.-M."/>
        </authorList>
    </citation>
    <scope>NUCLEOTIDE SEQUENCE [LARGE SCALE GENOMIC DNA]</scope>
    <source>
        <strain evidence="2 3">YBJ-36</strain>
    </source>
</reference>
<dbReference type="SUPFAM" id="SSF53448">
    <property type="entry name" value="Nucleotide-diphospho-sugar transferases"/>
    <property type="match status" value="1"/>
</dbReference>
<dbReference type="OrthoDB" id="9801954at2"/>
<dbReference type="InterPro" id="IPR001173">
    <property type="entry name" value="Glyco_trans_2-like"/>
</dbReference>
<proteinExistence type="predicted"/>
<feature type="domain" description="Glycosyltransferase 2-like" evidence="1">
    <location>
        <begin position="6"/>
        <end position="141"/>
    </location>
</feature>
<comment type="caution">
    <text evidence="2">The sequence shown here is derived from an EMBL/GenBank/DDBJ whole genome shotgun (WGS) entry which is preliminary data.</text>
</comment>
<evidence type="ECO:0000313" key="3">
    <source>
        <dbReference type="Proteomes" id="UP000282759"/>
    </source>
</evidence>
<dbReference type="InterPro" id="IPR029044">
    <property type="entry name" value="Nucleotide-diphossugar_trans"/>
</dbReference>
<dbReference type="PANTHER" id="PTHR43685">
    <property type="entry name" value="GLYCOSYLTRANSFERASE"/>
    <property type="match status" value="1"/>
</dbReference>
<keyword evidence="2" id="KW-0808">Transferase</keyword>
<dbReference type="EMBL" id="SACK01000001">
    <property type="protein sequence ID" value="RVU02471.1"/>
    <property type="molecule type" value="Genomic_DNA"/>
</dbReference>
<dbReference type="Gene3D" id="3.90.550.10">
    <property type="entry name" value="Spore Coat Polysaccharide Biosynthesis Protein SpsA, Chain A"/>
    <property type="match status" value="1"/>
</dbReference>
<dbReference type="Proteomes" id="UP000282759">
    <property type="component" value="Unassembled WGS sequence"/>
</dbReference>
<evidence type="ECO:0000259" key="1">
    <source>
        <dbReference type="Pfam" id="PF00535"/>
    </source>
</evidence>
<gene>
    <name evidence="2" type="ORF">EOD41_00590</name>
</gene>
<dbReference type="PANTHER" id="PTHR43685:SF2">
    <property type="entry name" value="GLYCOSYLTRANSFERASE 2-LIKE DOMAIN-CONTAINING PROTEIN"/>
    <property type="match status" value="1"/>
</dbReference>
<dbReference type="Pfam" id="PF00535">
    <property type="entry name" value="Glycos_transf_2"/>
    <property type="match status" value="1"/>
</dbReference>
<dbReference type="InterPro" id="IPR050834">
    <property type="entry name" value="Glycosyltransf_2"/>
</dbReference>
<name>A0A3S2UP06_9SPHI</name>
<evidence type="ECO:0000313" key="2">
    <source>
        <dbReference type="EMBL" id="RVU02471.1"/>
    </source>
</evidence>
<accession>A0A3S2UP06</accession>
<keyword evidence="3" id="KW-1185">Reference proteome</keyword>
<dbReference type="AlphaFoldDB" id="A0A3S2UP06"/>
<dbReference type="GO" id="GO:0016740">
    <property type="term" value="F:transferase activity"/>
    <property type="evidence" value="ECO:0007669"/>
    <property type="project" value="UniProtKB-KW"/>
</dbReference>
<dbReference type="CDD" id="cd00761">
    <property type="entry name" value="Glyco_tranf_GTA_type"/>
    <property type="match status" value="1"/>
</dbReference>
<sequence>MKQFVSVIIPVYKDWYRLALCLNALSIQTYGSKSFEIIVVNNCPHDEVPDGFYVPDNCNIINEEKPGSYAARNTGIRVAAGEIIAFTDSDCIPHPNWIENGVHALVADADYSRVAGRIKLYFNSDRLNTAELYEKIYAFNQDIYVKHDGTGVTANLFTYQHVFKYTGLFNDNLLSGGDYEWSVRARDDGFKIKYCASAVVSHPARNDMEELVIKAKRVGGGQAGFSRGNKSLVNTVVRFVYDLRPPVKSLSLILAKGKDLHIGQKFLVAYTRYYLTVITACEKFKVSLGKVAQRS</sequence>
<protein>
    <submittedName>
        <fullName evidence="2">Glycosyltransferase family 2 protein</fullName>
    </submittedName>
</protein>